<reference evidence="2" key="1">
    <citation type="journal article" date="2014" name="Int. J. Syst. Evol. Microbiol.">
        <title>Complete genome sequence of Corynebacterium casei LMG S-19264T (=DSM 44701T), isolated from a smear-ripened cheese.</title>
        <authorList>
            <consortium name="US DOE Joint Genome Institute (JGI-PGF)"/>
            <person name="Walter F."/>
            <person name="Albersmeier A."/>
            <person name="Kalinowski J."/>
            <person name="Ruckert C."/>
        </authorList>
    </citation>
    <scope>NUCLEOTIDE SEQUENCE</scope>
    <source>
        <strain evidence="2">CGMCC 1.15095</strain>
    </source>
</reference>
<accession>A0A916X4G8</accession>
<keyword evidence="3" id="KW-1185">Reference proteome</keyword>
<evidence type="ECO:0008006" key="4">
    <source>
        <dbReference type="Google" id="ProtNLM"/>
    </source>
</evidence>
<dbReference type="AlphaFoldDB" id="A0A916X4G8"/>
<evidence type="ECO:0000256" key="1">
    <source>
        <dbReference type="SAM" id="SignalP"/>
    </source>
</evidence>
<dbReference type="Pfam" id="PF07676">
    <property type="entry name" value="PD40"/>
    <property type="match status" value="2"/>
</dbReference>
<dbReference type="SUPFAM" id="SSF82171">
    <property type="entry name" value="DPP6 N-terminal domain-like"/>
    <property type="match status" value="1"/>
</dbReference>
<evidence type="ECO:0000313" key="2">
    <source>
        <dbReference type="EMBL" id="GGC00899.1"/>
    </source>
</evidence>
<keyword evidence="1" id="KW-0732">Signal</keyword>
<reference evidence="2" key="2">
    <citation type="submission" date="2020-09" db="EMBL/GenBank/DDBJ databases">
        <authorList>
            <person name="Sun Q."/>
            <person name="Zhou Y."/>
        </authorList>
    </citation>
    <scope>NUCLEOTIDE SEQUENCE</scope>
    <source>
        <strain evidence="2">CGMCC 1.15095</strain>
    </source>
</reference>
<protein>
    <recommendedName>
        <fullName evidence="4">WD40-like Beta Propeller Repeat</fullName>
    </recommendedName>
</protein>
<gene>
    <name evidence="2" type="ORF">GCM10011494_19320</name>
</gene>
<name>A0A916X4G8_9SPHN</name>
<feature type="chain" id="PRO_5036905010" description="WD40-like Beta Propeller Repeat" evidence="1">
    <location>
        <begin position="29"/>
        <end position="350"/>
    </location>
</feature>
<dbReference type="InterPro" id="IPR011659">
    <property type="entry name" value="WD40"/>
</dbReference>
<comment type="caution">
    <text evidence="2">The sequence shown here is derived from an EMBL/GenBank/DDBJ whole genome shotgun (WGS) entry which is preliminary data.</text>
</comment>
<dbReference type="Proteomes" id="UP000608154">
    <property type="component" value="Unassembled WGS sequence"/>
</dbReference>
<evidence type="ECO:0000313" key="3">
    <source>
        <dbReference type="Proteomes" id="UP000608154"/>
    </source>
</evidence>
<proteinExistence type="predicted"/>
<dbReference type="EMBL" id="BMHK01000011">
    <property type="protein sequence ID" value="GGC00899.1"/>
    <property type="molecule type" value="Genomic_DNA"/>
</dbReference>
<sequence>MRMKMIHRALAAVGCLAVVPMLPAPSLAQTTEPELQLQDAIELTPFGGRAAFSSDGKKIVFVDRTYGDAYEIDVATRQVRNLTAHLPHQGIMRIQYLASGDFLVTAPRVRSGPNTRAHLEMWVLDKTLKHGLQPLGQQVFEGIAVSRQTNLIAWTVIDPELKPKESWQLAFVRPTKRYVAEVTYHNGVPALSGKREIMPALPKECGFIEPQDFRDNDTEVVYSCMEPMQSGAFTISVMGSRFAEDRNITYRRDVGAYNEVEGLAPAGDWATVECGKQDKPGLPPLDICRLQLTPNGKMTLLVRGTTSGATGDISNPIVSPDGKWLVFQRSDSASGEIGEGYGLYMLRLPG</sequence>
<organism evidence="2 3">
    <name type="scientific">Novosphingobium endophyticum</name>
    <dbReference type="NCBI Taxonomy" id="1955250"/>
    <lineage>
        <taxon>Bacteria</taxon>
        <taxon>Pseudomonadati</taxon>
        <taxon>Pseudomonadota</taxon>
        <taxon>Alphaproteobacteria</taxon>
        <taxon>Sphingomonadales</taxon>
        <taxon>Sphingomonadaceae</taxon>
        <taxon>Novosphingobium</taxon>
    </lineage>
</organism>
<feature type="signal peptide" evidence="1">
    <location>
        <begin position="1"/>
        <end position="28"/>
    </location>
</feature>